<dbReference type="Proteomes" id="UP000481252">
    <property type="component" value="Unassembled WGS sequence"/>
</dbReference>
<feature type="domain" description="EAL" evidence="3">
    <location>
        <begin position="423"/>
        <end position="673"/>
    </location>
</feature>
<dbReference type="PANTHER" id="PTHR44757:SF2">
    <property type="entry name" value="BIOFILM ARCHITECTURE MAINTENANCE PROTEIN MBAA"/>
    <property type="match status" value="1"/>
</dbReference>
<feature type="transmembrane region" description="Helical" evidence="1">
    <location>
        <begin position="83"/>
        <end position="104"/>
    </location>
</feature>
<accession>A0A7C9VH32</accession>
<dbReference type="CDD" id="cd01948">
    <property type="entry name" value="EAL"/>
    <property type="match status" value="1"/>
</dbReference>
<feature type="domain" description="MHYT" evidence="5">
    <location>
        <begin position="11"/>
        <end position="198"/>
    </location>
</feature>
<proteinExistence type="predicted"/>
<organism evidence="6 7">
    <name type="scientific">Mesorhizobium zhangyense</name>
    <dbReference type="NCBI Taxonomy" id="1776730"/>
    <lineage>
        <taxon>Bacteria</taxon>
        <taxon>Pseudomonadati</taxon>
        <taxon>Pseudomonadota</taxon>
        <taxon>Alphaproteobacteria</taxon>
        <taxon>Hyphomicrobiales</taxon>
        <taxon>Phyllobacteriaceae</taxon>
        <taxon>Mesorhizobium</taxon>
    </lineage>
</organism>
<keyword evidence="1" id="KW-1133">Transmembrane helix</keyword>
<dbReference type="SMART" id="SM00267">
    <property type="entry name" value="GGDEF"/>
    <property type="match status" value="1"/>
</dbReference>
<dbReference type="InterPro" id="IPR001633">
    <property type="entry name" value="EAL_dom"/>
</dbReference>
<dbReference type="PROSITE" id="PS50924">
    <property type="entry name" value="MHYT"/>
    <property type="match status" value="1"/>
</dbReference>
<dbReference type="SUPFAM" id="SSF55073">
    <property type="entry name" value="Nucleotide cyclase"/>
    <property type="match status" value="1"/>
</dbReference>
<dbReference type="AlphaFoldDB" id="A0A7C9VH32"/>
<dbReference type="InterPro" id="IPR043128">
    <property type="entry name" value="Rev_trsase/Diguanyl_cyclase"/>
</dbReference>
<dbReference type="GO" id="GO:0016020">
    <property type="term" value="C:membrane"/>
    <property type="evidence" value="ECO:0007669"/>
    <property type="project" value="UniProtKB-UniRule"/>
</dbReference>
<dbReference type="InterPro" id="IPR000160">
    <property type="entry name" value="GGDEF_dom"/>
</dbReference>
<evidence type="ECO:0000313" key="7">
    <source>
        <dbReference type="Proteomes" id="UP000481252"/>
    </source>
</evidence>
<dbReference type="Pfam" id="PF00990">
    <property type="entry name" value="GGDEF"/>
    <property type="match status" value="1"/>
</dbReference>
<dbReference type="PROSITE" id="PS50887">
    <property type="entry name" value="GGDEF"/>
    <property type="match status" value="1"/>
</dbReference>
<feature type="transmembrane region" description="Helical" evidence="1">
    <location>
        <begin position="177"/>
        <end position="202"/>
    </location>
</feature>
<dbReference type="PANTHER" id="PTHR44757">
    <property type="entry name" value="DIGUANYLATE CYCLASE DGCP"/>
    <property type="match status" value="1"/>
</dbReference>
<dbReference type="InterPro" id="IPR005330">
    <property type="entry name" value="MHYT_dom"/>
</dbReference>
<dbReference type="InterPro" id="IPR035919">
    <property type="entry name" value="EAL_sf"/>
</dbReference>
<feature type="transmembrane region" description="Helical" evidence="1">
    <location>
        <begin position="46"/>
        <end position="71"/>
    </location>
</feature>
<dbReference type="EMBL" id="JAAKZG010000014">
    <property type="protein sequence ID" value="NGN44288.1"/>
    <property type="molecule type" value="Genomic_DNA"/>
</dbReference>
<feature type="transmembrane region" description="Helical" evidence="1">
    <location>
        <begin position="12"/>
        <end position="34"/>
    </location>
</feature>
<dbReference type="PROSITE" id="PS50883">
    <property type="entry name" value="EAL"/>
    <property type="match status" value="1"/>
</dbReference>
<name>A0A7C9VH32_9HYPH</name>
<dbReference type="SUPFAM" id="SSF141868">
    <property type="entry name" value="EAL domain-like"/>
    <property type="match status" value="1"/>
</dbReference>
<protein>
    <submittedName>
        <fullName evidence="6">EAL domain-containing protein</fullName>
    </submittedName>
</protein>
<dbReference type="InterPro" id="IPR052155">
    <property type="entry name" value="Biofilm_reg_signaling"/>
</dbReference>
<dbReference type="Gene3D" id="3.20.20.450">
    <property type="entry name" value="EAL domain"/>
    <property type="match status" value="1"/>
</dbReference>
<dbReference type="Pfam" id="PF03707">
    <property type="entry name" value="MHYT"/>
    <property type="match status" value="2"/>
</dbReference>
<reference evidence="6 7" key="1">
    <citation type="submission" date="2020-02" db="EMBL/GenBank/DDBJ databases">
        <title>Genome sequence of the type strain CGMCC 1.15528 of Mesorhizobium zhangyense.</title>
        <authorList>
            <person name="Gao J."/>
            <person name="Sun J."/>
        </authorList>
    </citation>
    <scope>NUCLEOTIDE SEQUENCE [LARGE SCALE GENOMIC DNA]</scope>
    <source>
        <strain evidence="6 7">CGMCC 1.15528</strain>
    </source>
</reference>
<feature type="region of interest" description="Disordered" evidence="2">
    <location>
        <begin position="676"/>
        <end position="695"/>
    </location>
</feature>
<dbReference type="InterPro" id="IPR029787">
    <property type="entry name" value="Nucleotide_cyclase"/>
</dbReference>
<evidence type="ECO:0000256" key="1">
    <source>
        <dbReference type="PROSITE-ProRule" id="PRU00244"/>
    </source>
</evidence>
<dbReference type="Gene3D" id="3.30.70.270">
    <property type="match status" value="1"/>
</dbReference>
<evidence type="ECO:0000259" key="5">
    <source>
        <dbReference type="PROSITE" id="PS50924"/>
    </source>
</evidence>
<evidence type="ECO:0000256" key="2">
    <source>
        <dbReference type="SAM" id="MobiDB-lite"/>
    </source>
</evidence>
<keyword evidence="1" id="KW-0812">Transmembrane</keyword>
<gene>
    <name evidence="6" type="ORF">G6N74_24765</name>
</gene>
<feature type="domain" description="GGDEF" evidence="4">
    <location>
        <begin position="282"/>
        <end position="414"/>
    </location>
</feature>
<keyword evidence="1" id="KW-0472">Membrane</keyword>
<sequence>MSVISCIATEHNLWLVLLAALICVSGGWVTFGLFRRAGERQGLQKSGWIFLTAVAAGSSVWCTHFIAMLAYQAEAPVTFDPMLTMASLLIAIAGCAYGFTIALIRTQRFAPELGGGAVGLAVSAMHYTGMMAYRVDGIVEWNADYVVASIAIASVLSALAIGQAVRRSFRISAHLSLGLFVLAVVGLHFTGMTAVSVTPMLTGAAGTDPDVLEAMAIAVAGVGFIIAGTGIASYLIDARSSLETFQRLQHLAHNDSLTGLPNRVSFGSYLENELERAQEDSVKVAVLGIDLDRFKEINDLRGHSAGDQALKTIARRLSRLLKDGEFIARVGGDEFAAVKRFSEQNDLLDFVSRLESTLFRPIRIDDFETSTGASIGVAIYPEDGDNQGRLISNADLAMYRAKADVTRAVCFYESKMDEASRARRSLAQDLRRAIELDQLEPYYQVQTSVLTGDIRGYEVLLRWNHPELGSVPPSEFIPIAEENGLILAIGEWVLRTACQQAVSWHTPYKIAVNLSPVQFAHADLSKLVHEILLETGLSPNRLELEITESTIIADKTRTLHILRQIRALGVTIALDDFGTGYSSLDTLRSFPFDKIKLDRSFMSEVEQSPQAKAIVRAVLTLGKSLDIPVLAEGVETDDQLSILRIEQCDEAQGFFLGRPKPLNQIFRQGPAIANDVAEPSSGRLPPARIGRRLSA</sequence>
<evidence type="ECO:0000259" key="4">
    <source>
        <dbReference type="PROSITE" id="PS50887"/>
    </source>
</evidence>
<evidence type="ECO:0000259" key="3">
    <source>
        <dbReference type="PROSITE" id="PS50883"/>
    </source>
</evidence>
<dbReference type="NCBIfam" id="TIGR00254">
    <property type="entry name" value="GGDEF"/>
    <property type="match status" value="1"/>
</dbReference>
<feature type="transmembrane region" description="Helical" evidence="1">
    <location>
        <begin position="113"/>
        <end position="133"/>
    </location>
</feature>
<evidence type="ECO:0000313" key="6">
    <source>
        <dbReference type="EMBL" id="NGN44288.1"/>
    </source>
</evidence>
<feature type="transmembrane region" description="Helical" evidence="1">
    <location>
        <begin position="214"/>
        <end position="236"/>
    </location>
</feature>
<dbReference type="SMART" id="SM00052">
    <property type="entry name" value="EAL"/>
    <property type="match status" value="1"/>
</dbReference>
<dbReference type="RefSeq" id="WP_165120679.1">
    <property type="nucleotide sequence ID" value="NZ_JAAKZG010000014.1"/>
</dbReference>
<feature type="transmembrane region" description="Helical" evidence="1">
    <location>
        <begin position="145"/>
        <end position="165"/>
    </location>
</feature>
<dbReference type="CDD" id="cd01949">
    <property type="entry name" value="GGDEF"/>
    <property type="match status" value="1"/>
</dbReference>
<keyword evidence="7" id="KW-1185">Reference proteome</keyword>
<dbReference type="Pfam" id="PF00563">
    <property type="entry name" value="EAL"/>
    <property type="match status" value="1"/>
</dbReference>
<comment type="caution">
    <text evidence="6">The sequence shown here is derived from an EMBL/GenBank/DDBJ whole genome shotgun (WGS) entry which is preliminary data.</text>
</comment>